<evidence type="ECO:0000256" key="3">
    <source>
        <dbReference type="SAM" id="MobiDB-lite"/>
    </source>
</evidence>
<dbReference type="OrthoDB" id="190265at2759"/>
<reference evidence="7" key="1">
    <citation type="submission" date="2021-02" db="EMBL/GenBank/DDBJ databases">
        <authorList>
            <person name="Dougan E. K."/>
            <person name="Rhodes N."/>
            <person name="Thang M."/>
            <person name="Chan C."/>
        </authorList>
    </citation>
    <scope>NUCLEOTIDE SEQUENCE</scope>
</reference>
<dbReference type="Gene3D" id="3.90.70.10">
    <property type="entry name" value="Cysteine proteinases"/>
    <property type="match status" value="1"/>
</dbReference>
<dbReference type="PANTHER" id="PTHR12411">
    <property type="entry name" value="CYSTEINE PROTEASE FAMILY C1-RELATED"/>
    <property type="match status" value="1"/>
</dbReference>
<evidence type="ECO:0000256" key="2">
    <source>
        <dbReference type="ARBA" id="ARBA00023145"/>
    </source>
</evidence>
<dbReference type="InterPro" id="IPR000668">
    <property type="entry name" value="Peptidase_C1A_C"/>
</dbReference>
<comment type="similarity">
    <text evidence="1">Belongs to the peptidase C1 family.</text>
</comment>
<name>A0A813KZP8_POLGL</name>
<dbReference type="Proteomes" id="UP000626109">
    <property type="component" value="Unassembled WGS sequence"/>
</dbReference>
<gene>
    <name evidence="6" type="ORF">PGLA1383_LOCUS43555</name>
    <name evidence="7" type="ORF">PGLA2088_LOCUS39158</name>
</gene>
<dbReference type="SMART" id="SM00645">
    <property type="entry name" value="Pept_C1"/>
    <property type="match status" value="1"/>
</dbReference>
<dbReference type="OMA" id="SAFFENW"/>
<keyword evidence="4" id="KW-0472">Membrane</keyword>
<feature type="domain" description="Peptidase C1A papain C-terminal" evidence="5">
    <location>
        <begin position="137"/>
        <end position="358"/>
    </location>
</feature>
<dbReference type="PROSITE" id="PS00639">
    <property type="entry name" value="THIOL_PROTEASE_HIS"/>
    <property type="match status" value="1"/>
</dbReference>
<dbReference type="EMBL" id="CAJNNV010029004">
    <property type="protein sequence ID" value="CAE8626649.1"/>
    <property type="molecule type" value="Genomic_DNA"/>
</dbReference>
<evidence type="ECO:0000313" key="6">
    <source>
        <dbReference type="EMBL" id="CAE8626649.1"/>
    </source>
</evidence>
<feature type="compositionally biased region" description="Acidic residues" evidence="3">
    <location>
        <begin position="410"/>
        <end position="435"/>
    </location>
</feature>
<comment type="caution">
    <text evidence="7">The sequence shown here is derived from an EMBL/GenBank/DDBJ whole genome shotgun (WGS) entry which is preliminary data.</text>
</comment>
<evidence type="ECO:0000313" key="8">
    <source>
        <dbReference type="Proteomes" id="UP000626109"/>
    </source>
</evidence>
<keyword evidence="4" id="KW-0812">Transmembrane</keyword>
<feature type="transmembrane region" description="Helical" evidence="4">
    <location>
        <begin position="31"/>
        <end position="49"/>
    </location>
</feature>
<dbReference type="AlphaFoldDB" id="A0A813KZP8"/>
<dbReference type="EMBL" id="CAJNNW010033015">
    <property type="protein sequence ID" value="CAE8716671.1"/>
    <property type="molecule type" value="Genomic_DNA"/>
</dbReference>
<evidence type="ECO:0000313" key="7">
    <source>
        <dbReference type="EMBL" id="CAE8716671.1"/>
    </source>
</evidence>
<organism evidence="7 8">
    <name type="scientific">Polarella glacialis</name>
    <name type="common">Dinoflagellate</name>
    <dbReference type="NCBI Taxonomy" id="89957"/>
    <lineage>
        <taxon>Eukaryota</taxon>
        <taxon>Sar</taxon>
        <taxon>Alveolata</taxon>
        <taxon>Dinophyceae</taxon>
        <taxon>Suessiales</taxon>
        <taxon>Suessiaceae</taxon>
        <taxon>Polarella</taxon>
    </lineage>
</organism>
<evidence type="ECO:0000256" key="4">
    <source>
        <dbReference type="SAM" id="Phobius"/>
    </source>
</evidence>
<keyword evidence="2" id="KW-0865">Zymogen</keyword>
<dbReference type="InterPro" id="IPR013128">
    <property type="entry name" value="Peptidase_C1A"/>
</dbReference>
<evidence type="ECO:0000256" key="1">
    <source>
        <dbReference type="ARBA" id="ARBA00008455"/>
    </source>
</evidence>
<evidence type="ECO:0000313" key="9">
    <source>
        <dbReference type="Proteomes" id="UP000654075"/>
    </source>
</evidence>
<dbReference type="GO" id="GO:0006508">
    <property type="term" value="P:proteolysis"/>
    <property type="evidence" value="ECO:0007669"/>
    <property type="project" value="InterPro"/>
</dbReference>
<dbReference type="Proteomes" id="UP000654075">
    <property type="component" value="Unassembled WGS sequence"/>
</dbReference>
<evidence type="ECO:0000259" key="5">
    <source>
        <dbReference type="SMART" id="SM00645"/>
    </source>
</evidence>
<accession>A0A813KZP8</accession>
<keyword evidence="4" id="KW-1133">Transmembrane helix</keyword>
<proteinExistence type="inferred from homology"/>
<dbReference type="SUPFAM" id="SSF54001">
    <property type="entry name" value="Cysteine proteinases"/>
    <property type="match status" value="1"/>
</dbReference>
<protein>
    <recommendedName>
        <fullName evidence="5">Peptidase C1A papain C-terminal domain-containing protein</fullName>
    </recommendedName>
</protein>
<dbReference type="Pfam" id="PF00112">
    <property type="entry name" value="Peptidase_C1"/>
    <property type="match status" value="1"/>
</dbReference>
<dbReference type="GO" id="GO:0008234">
    <property type="term" value="F:cysteine-type peptidase activity"/>
    <property type="evidence" value="ECO:0007669"/>
    <property type="project" value="InterPro"/>
</dbReference>
<keyword evidence="9" id="KW-1185">Reference proteome</keyword>
<dbReference type="InterPro" id="IPR038765">
    <property type="entry name" value="Papain-like_cys_pep_sf"/>
</dbReference>
<sequence>MAKVDPKIAAATEALARRNKKGKSSGEIRKYAVYGLGGLVAIFAIYLALTDGSPRKKSGGKGVKENAQVNDRYFISDVTSYAAGNFTAAASPFFNSWSYADVKYGLDGVNLRAEGMIGMPGALQVCGDDDGVAGGAMPPNYDLRTVMPECTTKVYDAGNCSSSYAVAAAGVLSSRFCFDDNEKYKGLQLSPQQIISCDKKSQGCQGGGFDSVWSYISRRGLFPESCVPFAGGKAAACKSDCDQSKKLKSIDSCLMKGGEKEIKREIFNRGPVMAMMFLKDDFLVYSGGVYNPTDNANQQYGAQGEPMMHAVQIIGWGKSEGTACWIVKSSWGKTWGEEGYARVAVGSVIREESVIVPKAATEEAIADAAKKAEKDETRRGELKKERAERDIRIKERERQRAEEKAAQAAAEDDLDFEDEEVDLEESEEGATGEAE</sequence>
<feature type="region of interest" description="Disordered" evidence="3">
    <location>
        <begin position="371"/>
        <end position="435"/>
    </location>
</feature>
<feature type="compositionally biased region" description="Basic and acidic residues" evidence="3">
    <location>
        <begin position="371"/>
        <end position="405"/>
    </location>
</feature>
<dbReference type="InterPro" id="IPR025660">
    <property type="entry name" value="Pept_his_AS"/>
</dbReference>